<protein>
    <recommendedName>
        <fullName evidence="1">Glycosyltransferase 2-like domain-containing protein</fullName>
    </recommendedName>
</protein>
<accession>A0A086MR54</accession>
<comment type="caution">
    <text evidence="2">The sequence shown here is derived from an EMBL/GenBank/DDBJ whole genome shotgun (WGS) entry which is preliminary data.</text>
</comment>
<evidence type="ECO:0000313" key="3">
    <source>
        <dbReference type="Proteomes" id="UP000029095"/>
    </source>
</evidence>
<proteinExistence type="predicted"/>
<evidence type="ECO:0000313" key="2">
    <source>
        <dbReference type="EMBL" id="KFG71372.1"/>
    </source>
</evidence>
<dbReference type="SUPFAM" id="SSF53448">
    <property type="entry name" value="Nucleotide-diphospho-sugar transferases"/>
    <property type="match status" value="1"/>
</dbReference>
<dbReference type="InterPro" id="IPR029044">
    <property type="entry name" value="Nucleotide-diphossugar_trans"/>
</dbReference>
<dbReference type="Gene3D" id="3.90.550.10">
    <property type="entry name" value="Spore Coat Polysaccharide Biosynthesis Protein SpsA, Chain A"/>
    <property type="match status" value="1"/>
</dbReference>
<dbReference type="EMBL" id="JNFQ01000007">
    <property type="protein sequence ID" value="KFG71372.1"/>
    <property type="molecule type" value="Genomic_DNA"/>
</dbReference>
<organism evidence="2 3">
    <name type="scientific">Streptomyces mutabilis</name>
    <dbReference type="NCBI Taxonomy" id="67332"/>
    <lineage>
        <taxon>Bacteria</taxon>
        <taxon>Bacillati</taxon>
        <taxon>Actinomycetota</taxon>
        <taxon>Actinomycetes</taxon>
        <taxon>Kitasatosporales</taxon>
        <taxon>Streptomycetaceae</taxon>
        <taxon>Streptomyces</taxon>
    </lineage>
</organism>
<dbReference type="Proteomes" id="UP000029095">
    <property type="component" value="Unassembled WGS sequence"/>
</dbReference>
<sequence length="247" mass="27750">MDPHRRSYFLDLYRSLQEQNVRFEWIIAPNGPDAHADAIPELITQDPRVTVCARPRPGAAPARNIAMNEVTAPFTCFVDDDDVLPPDSLGVRYRHAVETGLGWVAGWSADLLADGTLKTWVCPTPVGRHAAGEIWTYWPSPERKPPLGHTMLLTRTEIARASGGHGGLWKGEDYVYVMSVTGRSAGELLPVVTYHYRDHEHQMTEADTYMDADERGARIFAWFQGRDERELRRRESGTDAVPLPRAS</sequence>
<dbReference type="InterPro" id="IPR001173">
    <property type="entry name" value="Glyco_trans_2-like"/>
</dbReference>
<dbReference type="AlphaFoldDB" id="A0A086MR54"/>
<evidence type="ECO:0000259" key="1">
    <source>
        <dbReference type="Pfam" id="PF00535"/>
    </source>
</evidence>
<dbReference type="STRING" id="1915400.FM21_34310"/>
<gene>
    <name evidence="2" type="ORF">FM21_34310</name>
</gene>
<feature type="domain" description="Glycosyltransferase 2-like" evidence="1">
    <location>
        <begin position="7"/>
        <end position="106"/>
    </location>
</feature>
<name>A0A086MR54_9ACTN</name>
<dbReference type="Pfam" id="PF00535">
    <property type="entry name" value="Glycos_transf_2"/>
    <property type="match status" value="1"/>
</dbReference>
<keyword evidence="3" id="KW-1185">Reference proteome</keyword>
<reference evidence="2 3" key="1">
    <citation type="submission" date="2014-05" db="EMBL/GenBank/DDBJ databases">
        <title>Complete genome sequence of the Streptomyces mutabilis TRM45540.</title>
        <authorList>
            <person name="Luo X."/>
            <person name="Zhang L."/>
        </authorList>
    </citation>
    <scope>NUCLEOTIDE SEQUENCE [LARGE SCALE GENOMIC DNA]</scope>
    <source>
        <strain evidence="2 3">TRM45540</strain>
    </source>
</reference>
<dbReference type="HOGENOM" id="CLU_085736_0_0_11"/>